<proteinExistence type="predicted"/>
<dbReference type="InterPro" id="IPR037066">
    <property type="entry name" value="Plug_dom_sf"/>
</dbReference>
<organism evidence="5 6">
    <name type="scientific">Pedobacter westerhofensis</name>
    <dbReference type="NCBI Taxonomy" id="425512"/>
    <lineage>
        <taxon>Bacteria</taxon>
        <taxon>Pseudomonadati</taxon>
        <taxon>Bacteroidota</taxon>
        <taxon>Sphingobacteriia</taxon>
        <taxon>Sphingobacteriales</taxon>
        <taxon>Sphingobacteriaceae</taxon>
        <taxon>Pedobacter</taxon>
    </lineage>
</organism>
<name>A0A521CZM7_9SPHI</name>
<reference evidence="5 6" key="1">
    <citation type="submission" date="2017-05" db="EMBL/GenBank/DDBJ databases">
        <authorList>
            <person name="Varghese N."/>
            <person name="Submissions S."/>
        </authorList>
    </citation>
    <scope>NUCLEOTIDE SEQUENCE [LARGE SCALE GENOMIC DNA]</scope>
    <source>
        <strain evidence="5 6">DSM 19036</strain>
    </source>
</reference>
<protein>
    <submittedName>
        <fullName evidence="5">Outer membrane receptor proteins, mostly Fe transport</fullName>
    </submittedName>
</protein>
<evidence type="ECO:0000313" key="6">
    <source>
        <dbReference type="Proteomes" id="UP000320300"/>
    </source>
</evidence>
<dbReference type="OrthoDB" id="905020at2"/>
<dbReference type="Gene3D" id="2.40.170.20">
    <property type="entry name" value="TonB-dependent receptor, beta-barrel domain"/>
    <property type="match status" value="1"/>
</dbReference>
<dbReference type="SUPFAM" id="SSF56935">
    <property type="entry name" value="Porins"/>
    <property type="match status" value="1"/>
</dbReference>
<dbReference type="InterPro" id="IPR008969">
    <property type="entry name" value="CarboxyPept-like_regulatory"/>
</dbReference>
<dbReference type="AlphaFoldDB" id="A0A521CZM7"/>
<comment type="subcellular location">
    <subcellularLocation>
        <location evidence="1">Cell outer membrane</location>
    </subcellularLocation>
</comment>
<evidence type="ECO:0000313" key="5">
    <source>
        <dbReference type="EMBL" id="SMO64903.1"/>
    </source>
</evidence>
<gene>
    <name evidence="5" type="ORF">SAMN06265348_104363</name>
</gene>
<dbReference type="InterPro" id="IPR041700">
    <property type="entry name" value="OMP_b-brl_3"/>
</dbReference>
<keyword evidence="3" id="KW-0998">Cell outer membrane</keyword>
<keyword evidence="6" id="KW-1185">Reference proteome</keyword>
<dbReference type="Pfam" id="PF13620">
    <property type="entry name" value="CarboxypepD_reg"/>
    <property type="match status" value="1"/>
</dbReference>
<dbReference type="Gene3D" id="2.60.40.1120">
    <property type="entry name" value="Carboxypeptidase-like, regulatory domain"/>
    <property type="match status" value="1"/>
</dbReference>
<evidence type="ECO:0000256" key="3">
    <source>
        <dbReference type="ARBA" id="ARBA00023237"/>
    </source>
</evidence>
<accession>A0A521CZM7</accession>
<feature type="domain" description="Outer membrane protein beta-barrel" evidence="4">
    <location>
        <begin position="474"/>
        <end position="878"/>
    </location>
</feature>
<dbReference type="Proteomes" id="UP000320300">
    <property type="component" value="Unassembled WGS sequence"/>
</dbReference>
<dbReference type="RefSeq" id="WP_142528055.1">
    <property type="nucleotide sequence ID" value="NZ_CBCSJO010000001.1"/>
</dbReference>
<dbReference type="SUPFAM" id="SSF49464">
    <property type="entry name" value="Carboxypeptidase regulatory domain-like"/>
    <property type="match status" value="1"/>
</dbReference>
<dbReference type="EMBL" id="FXTN01000004">
    <property type="protein sequence ID" value="SMO64903.1"/>
    <property type="molecule type" value="Genomic_DNA"/>
</dbReference>
<dbReference type="PANTHER" id="PTHR40980">
    <property type="entry name" value="PLUG DOMAIN-CONTAINING PROTEIN"/>
    <property type="match status" value="1"/>
</dbReference>
<evidence type="ECO:0000256" key="1">
    <source>
        <dbReference type="ARBA" id="ARBA00004442"/>
    </source>
</evidence>
<dbReference type="Pfam" id="PF14905">
    <property type="entry name" value="OMP_b-brl_3"/>
    <property type="match status" value="1"/>
</dbReference>
<sequence length="901" mass="101796">MKYITFFITMICSIYFSEGSYASQISVNEHPVKEVIDRLAHQYHINFMYQDGLLTGKTTSYVVPQSTDQKIEKVLADFFKDSDLSFYHVENSNYVIYPRVKKTGIFSTSKIAATTDSIATGTVTGYIYDQRQQPLSYSSVQLLKTQDTSVVKNTLCDSTGKYTFKNIALGNYRLKVSQMGYQTTSSTNFSLTSAGIHLPPLQLAPSSKQLNEVRVVAKKQFIERQIDRTIMNVENSILASSGSVNELLEIAPGVSIDNGQISMKGKQGVIVMIDDKRVKLSAAEISSLLQSMPANSIDKIELISNPSSKYDAEGKGGIINIKTKKGTNPGFNGTVTSGFIIGTRPRFSESATLNYKAGKLNMFSNYSFQHSLQKSEYLSDKRITAPELLKYNQNQISHNRSVSNNARLGADYTLNDFNTIGILGTLNDNTSRSDFKENTVFRDFNSGVPDSSLSSLNNGKGSYHTYGLNLSVKHLFGPDDHLILFNADYTAYRSSDPNTYINSYFNKQGLSDRPQEKVLNSADIDIRVYTAKVDYTYPLSKNAKFEAGAKTAYTHSNSSILFQNEVIPGYAVSDPGRTNTFDYKEYINAAYLNYITKFAEHTSFQVGVRAEQTDYQGTSITTGERFNRSYIQFFPSLFLLRDIGKDQISFSYSRRIGRPGYEDLNPFIDYSSPYFYTQGNPLLQPETTQSVEFSYLFEKDLTLGLSYSKTKNYFNYFTSLADSSGATRQTIDNFKNYYTIDLSISYNKEISSWWNMTANSDLFYEQYKTPILDTYVNLKQAACSLNLLNSLEVNPRLSFEVLGLLKSRRVVLTRRIDPRYRVDAGFKYTILKNKASLKMGITDIFYSYITKGVNETGNLYSTFYNKNENRRFNLSLNYKFGSKSTAPKKDLSNQSELDRLK</sequence>
<keyword evidence="2" id="KW-0472">Membrane</keyword>
<evidence type="ECO:0000256" key="2">
    <source>
        <dbReference type="ARBA" id="ARBA00023136"/>
    </source>
</evidence>
<evidence type="ECO:0000259" key="4">
    <source>
        <dbReference type="Pfam" id="PF14905"/>
    </source>
</evidence>
<keyword evidence="5" id="KW-0675">Receptor</keyword>
<dbReference type="InterPro" id="IPR036942">
    <property type="entry name" value="Beta-barrel_TonB_sf"/>
</dbReference>
<dbReference type="GO" id="GO:0009279">
    <property type="term" value="C:cell outer membrane"/>
    <property type="evidence" value="ECO:0007669"/>
    <property type="project" value="UniProtKB-SubCell"/>
</dbReference>
<dbReference type="PANTHER" id="PTHR40980:SF4">
    <property type="entry name" value="TONB-DEPENDENT RECEPTOR-LIKE BETA-BARREL DOMAIN-CONTAINING PROTEIN"/>
    <property type="match status" value="1"/>
</dbReference>
<dbReference type="Gene3D" id="2.170.130.10">
    <property type="entry name" value="TonB-dependent receptor, plug domain"/>
    <property type="match status" value="1"/>
</dbReference>